<keyword evidence="2" id="KW-1185">Reference proteome</keyword>
<organism evidence="1 2">
    <name type="scientific">Streptomyces griseicoloratus</name>
    <dbReference type="NCBI Taxonomy" id="2752516"/>
    <lineage>
        <taxon>Bacteria</taxon>
        <taxon>Bacillati</taxon>
        <taxon>Actinomycetota</taxon>
        <taxon>Actinomycetes</taxon>
        <taxon>Kitasatosporales</taxon>
        <taxon>Streptomycetaceae</taxon>
        <taxon>Streptomyces</taxon>
    </lineage>
</organism>
<name>A0A926KYT1_9ACTN</name>
<gene>
    <name evidence="1" type="ORF">H0H10_09155</name>
</gene>
<reference evidence="1" key="2">
    <citation type="submission" date="2020-09" db="EMBL/GenBank/DDBJ databases">
        <authorList>
            <person name="Luo X."/>
        </authorList>
    </citation>
    <scope>NUCLEOTIDE SEQUENCE</scope>
    <source>
        <strain evidence="1">TRM S81-3</strain>
    </source>
</reference>
<reference evidence="1" key="1">
    <citation type="submission" date="2020-09" db="EMBL/GenBank/DDBJ databases">
        <title>Streptomyces grisecoloratus sp. nov., isolated from cotton soil.</title>
        <authorList>
            <person name="Xing L."/>
        </authorList>
    </citation>
    <scope>NUCLEOTIDE SEQUENCE</scope>
    <source>
        <strain evidence="1">TRM S81-3</strain>
    </source>
</reference>
<evidence type="ECO:0000313" key="2">
    <source>
        <dbReference type="Proteomes" id="UP000621210"/>
    </source>
</evidence>
<dbReference type="AlphaFoldDB" id="A0A926KYT1"/>
<dbReference type="RefSeq" id="WP_188180350.1">
    <property type="nucleotide sequence ID" value="NZ_JACVQF010000177.1"/>
</dbReference>
<evidence type="ECO:0000313" key="1">
    <source>
        <dbReference type="EMBL" id="MBD0419327.1"/>
    </source>
</evidence>
<sequence>MLDTALLVSALTGATAILASWVGSKGSTRAAQIQAQTSRAAQEAESMRVSRRAAYVEVVHRAHVVGERFIDVLPAVSLSDPAARASALREVLQRHAQLHAEMMRAVHTAHIEGPDDVVQAADRLATASTQVYLAVHAMAEDAAVHSPHFDEGYFKFWEALSDFTSLARRSIHHTQSVQQQPPQDS</sequence>
<dbReference type="EMBL" id="JACVQF010000177">
    <property type="protein sequence ID" value="MBD0419327.1"/>
    <property type="molecule type" value="Genomic_DNA"/>
</dbReference>
<comment type="caution">
    <text evidence="1">The sequence shown here is derived from an EMBL/GenBank/DDBJ whole genome shotgun (WGS) entry which is preliminary data.</text>
</comment>
<accession>A0A926KYT1</accession>
<dbReference type="Proteomes" id="UP000621210">
    <property type="component" value="Unassembled WGS sequence"/>
</dbReference>
<proteinExistence type="predicted"/>
<protein>
    <submittedName>
        <fullName evidence="1">Uncharacterized protein</fullName>
    </submittedName>
</protein>